<proteinExistence type="predicted"/>
<keyword evidence="4" id="KW-1185">Reference proteome</keyword>
<feature type="compositionally biased region" description="Basic and acidic residues" evidence="1">
    <location>
        <begin position="1579"/>
        <end position="1599"/>
    </location>
</feature>
<feature type="compositionally biased region" description="Polar residues" evidence="1">
    <location>
        <begin position="1506"/>
        <end position="1520"/>
    </location>
</feature>
<dbReference type="PANTHER" id="PTHR33775:SF2">
    <property type="entry name" value="CARDIAC-ENRICHED FHL2-INTERACTING PROTEIN"/>
    <property type="match status" value="1"/>
</dbReference>
<feature type="region of interest" description="Disordered" evidence="1">
    <location>
        <begin position="1682"/>
        <end position="1706"/>
    </location>
</feature>
<feature type="domain" description="DUF4585" evidence="2">
    <location>
        <begin position="1731"/>
        <end position="1796"/>
    </location>
</feature>
<gene>
    <name evidence="3" type="primary">TTK</name>
</gene>
<feature type="region of interest" description="Disordered" evidence="1">
    <location>
        <begin position="637"/>
        <end position="663"/>
    </location>
</feature>
<reference evidence="3" key="2">
    <citation type="submission" date="2025-08" db="UniProtKB">
        <authorList>
            <consortium name="Ensembl"/>
        </authorList>
    </citation>
    <scope>IDENTIFICATION</scope>
</reference>
<dbReference type="GeneTree" id="ENSGT00730000111333"/>
<dbReference type="Ensembl" id="ENSDCDT00010051571.1">
    <property type="protein sequence ID" value="ENSDCDP00010041590.1"/>
    <property type="gene ID" value="ENSDCDG00010026357.1"/>
</dbReference>
<evidence type="ECO:0000256" key="1">
    <source>
        <dbReference type="SAM" id="MobiDB-lite"/>
    </source>
</evidence>
<feature type="compositionally biased region" description="Acidic residues" evidence="1">
    <location>
        <begin position="1853"/>
        <end position="1862"/>
    </location>
</feature>
<evidence type="ECO:0000313" key="3">
    <source>
        <dbReference type="Ensembl" id="ENSDCDP00010041590.1"/>
    </source>
</evidence>
<feature type="compositionally biased region" description="Polar residues" evidence="1">
    <location>
        <begin position="362"/>
        <end position="373"/>
    </location>
</feature>
<feature type="region of interest" description="Disordered" evidence="1">
    <location>
        <begin position="314"/>
        <end position="373"/>
    </location>
</feature>
<accession>A0AAY4D7Q6</accession>
<protein>
    <recommendedName>
        <fullName evidence="2">DUF4585 domain-containing protein</fullName>
    </recommendedName>
</protein>
<feature type="compositionally biased region" description="Polar residues" evidence="1">
    <location>
        <begin position="457"/>
        <end position="469"/>
    </location>
</feature>
<feature type="compositionally biased region" description="Polar residues" evidence="1">
    <location>
        <begin position="1474"/>
        <end position="1483"/>
    </location>
</feature>
<name>A0AAY4D7Q6_9TELE</name>
<feature type="region of interest" description="Disordered" evidence="1">
    <location>
        <begin position="1498"/>
        <end position="1527"/>
    </location>
</feature>
<evidence type="ECO:0000259" key="2">
    <source>
        <dbReference type="Pfam" id="PF15232"/>
    </source>
</evidence>
<feature type="compositionally biased region" description="Basic and acidic residues" evidence="1">
    <location>
        <begin position="174"/>
        <end position="189"/>
    </location>
</feature>
<feature type="region of interest" description="Disordered" evidence="1">
    <location>
        <begin position="1435"/>
        <end position="1484"/>
    </location>
</feature>
<feature type="compositionally biased region" description="Basic and acidic residues" evidence="1">
    <location>
        <begin position="275"/>
        <end position="291"/>
    </location>
</feature>
<dbReference type="Proteomes" id="UP000694580">
    <property type="component" value="Chromosome 2"/>
</dbReference>
<feature type="region of interest" description="Disordered" evidence="1">
    <location>
        <begin position="1820"/>
        <end position="1862"/>
    </location>
</feature>
<feature type="region of interest" description="Disordered" evidence="1">
    <location>
        <begin position="454"/>
        <end position="500"/>
    </location>
</feature>
<feature type="region of interest" description="Disordered" evidence="1">
    <location>
        <begin position="170"/>
        <end position="202"/>
    </location>
</feature>
<feature type="compositionally biased region" description="Polar residues" evidence="1">
    <location>
        <begin position="482"/>
        <end position="500"/>
    </location>
</feature>
<feature type="region of interest" description="Disordered" evidence="1">
    <location>
        <begin position="275"/>
        <end position="300"/>
    </location>
</feature>
<evidence type="ECO:0000313" key="4">
    <source>
        <dbReference type="Proteomes" id="UP000694580"/>
    </source>
</evidence>
<feature type="compositionally biased region" description="Basic and acidic residues" evidence="1">
    <location>
        <begin position="1606"/>
        <end position="1640"/>
    </location>
</feature>
<organism evidence="3 4">
    <name type="scientific">Denticeps clupeoides</name>
    <name type="common">denticle herring</name>
    <dbReference type="NCBI Taxonomy" id="299321"/>
    <lineage>
        <taxon>Eukaryota</taxon>
        <taxon>Metazoa</taxon>
        <taxon>Chordata</taxon>
        <taxon>Craniata</taxon>
        <taxon>Vertebrata</taxon>
        <taxon>Euteleostomi</taxon>
        <taxon>Actinopterygii</taxon>
        <taxon>Neopterygii</taxon>
        <taxon>Teleostei</taxon>
        <taxon>Clupei</taxon>
        <taxon>Clupeiformes</taxon>
        <taxon>Denticipitoidei</taxon>
        <taxon>Denticipitidae</taxon>
        <taxon>Denticeps</taxon>
    </lineage>
</organism>
<dbReference type="Pfam" id="PF15232">
    <property type="entry name" value="DUF4585"/>
    <property type="match status" value="1"/>
</dbReference>
<reference evidence="3 4" key="1">
    <citation type="submission" date="2020-06" db="EMBL/GenBank/DDBJ databases">
        <authorList>
            <consortium name="Wellcome Sanger Institute Data Sharing"/>
        </authorList>
    </citation>
    <scope>NUCLEOTIDE SEQUENCE [LARGE SCALE GENOMIC DNA]</scope>
</reference>
<feature type="region of interest" description="Disordered" evidence="1">
    <location>
        <begin position="1543"/>
        <end position="1661"/>
    </location>
</feature>
<feature type="region of interest" description="Disordered" evidence="1">
    <location>
        <begin position="1157"/>
        <end position="1177"/>
    </location>
</feature>
<feature type="compositionally biased region" description="Basic residues" evidence="1">
    <location>
        <begin position="190"/>
        <end position="202"/>
    </location>
</feature>
<feature type="compositionally biased region" description="Basic and acidic residues" evidence="1">
    <location>
        <begin position="654"/>
        <end position="663"/>
    </location>
</feature>
<dbReference type="InterPro" id="IPR052303">
    <property type="entry name" value="CEFIP"/>
</dbReference>
<feature type="compositionally biased region" description="Basic and acidic residues" evidence="1">
    <location>
        <begin position="1545"/>
        <end position="1568"/>
    </location>
</feature>
<reference evidence="3" key="3">
    <citation type="submission" date="2025-09" db="UniProtKB">
        <authorList>
            <consortium name="Ensembl"/>
        </authorList>
    </citation>
    <scope>IDENTIFICATION</scope>
</reference>
<dbReference type="GO" id="GO:0030018">
    <property type="term" value="C:Z disc"/>
    <property type="evidence" value="ECO:0007669"/>
    <property type="project" value="TreeGrafter"/>
</dbReference>
<dbReference type="InterPro" id="IPR027838">
    <property type="entry name" value="DUF4585"/>
</dbReference>
<dbReference type="PANTHER" id="PTHR33775">
    <property type="entry name" value="CARDIAC-ENRICHED FHL2-INTERACTING PROTEIN-RELATED"/>
    <property type="match status" value="1"/>
</dbReference>
<dbReference type="GO" id="GO:0070886">
    <property type="term" value="P:positive regulation of calcineurin-NFAT signaling cascade"/>
    <property type="evidence" value="ECO:0007669"/>
    <property type="project" value="TreeGrafter"/>
</dbReference>
<sequence length="1862" mass="206453">MNCLDKRIMTHRMTMQHHRYMDNLCESFMDETDREVSSLTDRAFRSLCIGDEAVYNDSEFSPPPISCLRPLAEELSKRTSENCIKQTNGANETPLRQQKNLATVSSLFAAFSAATEKNGDNTIRNHQLRVGNSVDTWDKSALLSIQKELAEFSTDYHKHISSGQFSKMKNHLNSSEKHDGKKSLNDGKTSKPKHGKSSKLRKLNSKNFFLHSEFSPFQSWRDLNRFPFCQEEISDLLPSDSLPKWYDSPLYKELTAAHRVNPAQQQEALQRIEGSHRIKTPQERKTEHCQKQEAPQATALQTSFTLEKRCQSDSGETCAPWRKNRGRARSVVPTSHPEKGRPPNEKPNYAENLPKKQEVKSTGEQSSKSSTPFSISQLLTPVIPSHQETETSEVLQAILSGALDFSCPSKSSPETKPRDGYKAMASSLLFNLKDNRKRVKAMYSPSTFKSADIADQTKASSMPESSLSKEAQEACPKAGDIHSSSNSTSPKMSVSGHTKQTDSVVDMAIKAKQNVKERVDNLQNSESQVYPVGMDLPCLNENNGYGGLSSITNNKSVAVNKYPCLNLYKKAGSLDTDTGNCTPSFDTAAQPVRDMNYGTEQTNTRQLKEKDTCNKSMNDKVMVVQSTDPAVGPILNANAESCNKAQRKTQSESSGRDENSKEKQVIAVQIDQNTTHSEVALTNLKDLGINKLEIVEPTEACRDKARPKHIFAARQNNYIKSQRHAIADNEKDEAEETNVRSEDVTDSVCLQSQTHQEFRLTESTKVMGDCHSGGCTSDEPMLGKVDVSQLRGRGSVKNKPVVNNLEEEVLATPRGQKSTRNEILAMKGNTLAKRDIFANKEPPPIKQTLVPKKEDATFNKYDLAKAALEEIILERQERRKKLVHLPCEEPDNATEERHEFKSSGQTMHSEHGVGKQGHGCGIKLAKEDQSQHLTRLIKHAEGDNGFKENKSCNISNNSALEDSNWLHRTAKSVNECIEEHKGLSMEGDLKQIKKDTVVVRQVTESLTAADVPPRKGKSKCCEEECQTGMGDFTDKAGKCVRDRDLSGSDINEGLESVDEKNGQLACEIPIYNEEGNKWGDFEYSRKGDYQKFIPGKTNQPVCKMLVANTKMSTNINAESKDSSECKRSTQSETTKNISFKSSETIDSQGCQTMDFSKNETQDESNAVKEHKTDTGTEKEIKVKSSKNYVKDLLNRLGLSSVSPIGTAHLDQDRIIEDAKISSPFGQKSPVPTNAVSQVHSPQVPIMSPCLSLENLLKAPDPQSLDDILVTVATKAEGNCAAKENLHMDKSEIVSCSLSNPETDSEISDRSVLSPLSDMDKGGWVRCLIEHAQNLTPNSMTPNQSNASSPALGKPVMFKVKDNTFSSSPVVKSVRPILHKTIPNTNKLWSPKGSISGSEKGEEDVEHLKEPVGVQGGIAKSPVKHLQPADIAVFHVPTPTTQPNGSKEKQSLSGRLTVPEEEERHSVASVLSDGLESSGTSAGNTVDEIVPAAPLVDAEGSKAPSEQPGSIYSANDSQFQNKPPPAVLPKTEKALRRAMKLNNRRIQKEVAKSKPEGKNRSNEKLEGDMTGRVPPSTKKHANERPDHKGHTSDRRSDIEQSHSSNQGERRGRSSEKQLHAKHDNKSQRERRSRSHAKDTHAQEYQSHSLEGDGSIQRSRRSKSCEKHVSYQLDTADEWQKCNGLTNESNSHSDANPSNKAMVESTQLPTQRSNLNRIPGRQNSLEHTYAPAFPMTQRKLLQDVDSGQYFVVDMPIQIKTKTFFDPETRSYIQLPVQPPEGAVPAAPSMEVLSTPLVYHGFVPVPVSSLPLHKSATALAGDVDKKNSAPQWMEDEYQQNFREEDSYDQYGPDDHTPEEELDIVR</sequence>